<dbReference type="AlphaFoldDB" id="Q16TW0"/>
<dbReference type="EMBL" id="CH477638">
    <property type="protein sequence ID" value="EAT37968.1"/>
    <property type="molecule type" value="Genomic_DNA"/>
</dbReference>
<sequence length="319" mass="35178">MSASSSSTPSKRLLDLSLEDKKRFLDSFDYVLTDCDGVVWNLYGPIEGVGSAISALKSQDKRVVYVSNNSVRTLQNYRDQVRTLGHEVDDEDVVHPVVSVIKYLKSINFDGLIYAICSQSFLDSLRDAGFEVIHGPNDAQPESLRLIIPVIYDKKPVKAVVVDYDFNCNHTKLLRAELYLKGDPECMLIAGATDRSISVTQQFEVLGSGRYVDVLEQATGRTAMVLGKPGHQLGVQLKEQYGIQDSRRALFVGDMIAQDVAFGKVAGFQTLLVLTGGAKNVDVEKISDESFVPDYYTESFADFGKLIEEVNDAKGKASL</sequence>
<feature type="binding site" evidence="4">
    <location>
        <position position="36"/>
    </location>
    <ligand>
        <name>Mg(2+)</name>
        <dbReference type="ChEBI" id="CHEBI:18420"/>
    </ligand>
</feature>
<gene>
    <name evidence="5" type="ORF">AaeL_AAEL010099</name>
</gene>
<dbReference type="SUPFAM" id="SSF56784">
    <property type="entry name" value="HAD-like"/>
    <property type="match status" value="1"/>
</dbReference>
<evidence type="ECO:0000256" key="3">
    <source>
        <dbReference type="PIRSR" id="PIRSR000915-2"/>
    </source>
</evidence>
<dbReference type="GO" id="GO:0016791">
    <property type="term" value="F:phosphatase activity"/>
    <property type="evidence" value="ECO:0007669"/>
    <property type="project" value="TreeGrafter"/>
</dbReference>
<evidence type="ECO:0000256" key="1">
    <source>
        <dbReference type="PIRNR" id="PIRNR000915"/>
    </source>
</evidence>
<dbReference type="PhylomeDB" id="Q16TW0"/>
<organism evidence="5 6">
    <name type="scientific">Aedes aegypti</name>
    <name type="common">Yellowfever mosquito</name>
    <name type="synonym">Culex aegypti</name>
    <dbReference type="NCBI Taxonomy" id="7159"/>
    <lineage>
        <taxon>Eukaryota</taxon>
        <taxon>Metazoa</taxon>
        <taxon>Ecdysozoa</taxon>
        <taxon>Arthropoda</taxon>
        <taxon>Hexapoda</taxon>
        <taxon>Insecta</taxon>
        <taxon>Pterygota</taxon>
        <taxon>Neoptera</taxon>
        <taxon>Endopterygota</taxon>
        <taxon>Diptera</taxon>
        <taxon>Nematocera</taxon>
        <taxon>Culicoidea</taxon>
        <taxon>Culicidae</taxon>
        <taxon>Culicinae</taxon>
        <taxon>Aedini</taxon>
        <taxon>Aedes</taxon>
        <taxon>Stegomyia</taxon>
    </lineage>
</organism>
<dbReference type="InterPro" id="IPR023214">
    <property type="entry name" value="HAD_sf"/>
</dbReference>
<feature type="binding site" evidence="3">
    <location>
        <begin position="67"/>
        <end position="69"/>
    </location>
    <ligand>
        <name>substrate</name>
    </ligand>
</feature>
<dbReference type="Gene3D" id="3.40.50.1000">
    <property type="entry name" value="HAD superfamily/HAD-like"/>
    <property type="match status" value="2"/>
</dbReference>
<dbReference type="PANTHER" id="PTHR19288:SF4">
    <property type="entry name" value="RE04130P-RELATED"/>
    <property type="match status" value="1"/>
</dbReference>
<keyword evidence="1" id="KW-0378">Hydrolase</keyword>
<reference evidence="5" key="3">
    <citation type="submission" date="2012-09" db="EMBL/GenBank/DDBJ databases">
        <authorList>
            <consortium name="VectorBase"/>
        </authorList>
    </citation>
    <scope>NUCLEOTIDE SEQUENCE</scope>
    <source>
        <strain evidence="5">Liverpool</strain>
    </source>
</reference>
<dbReference type="OMA" id="DYNCNNI"/>
<protein>
    <submittedName>
        <fullName evidence="5">AAEL010099-PA</fullName>
    </submittedName>
</protein>
<dbReference type="PaxDb" id="7159-AAEL010099-PA"/>
<evidence type="ECO:0000256" key="4">
    <source>
        <dbReference type="PIRSR" id="PIRSR000915-3"/>
    </source>
</evidence>
<dbReference type="VEuPathDB" id="VectorBase:AAEL010099"/>
<dbReference type="PIRSF" id="PIRSF000915">
    <property type="entry name" value="PGP-type_phosphatase"/>
    <property type="match status" value="1"/>
</dbReference>
<dbReference type="KEGG" id="aag:5572891"/>
<dbReference type="STRING" id="7159.Q16TW0"/>
<comment type="similarity">
    <text evidence="1">Belongs to the HAD-like hydrolase superfamily.</text>
</comment>
<dbReference type="eggNOG" id="KOG2882">
    <property type="taxonomic scope" value="Eukaryota"/>
</dbReference>
<name>Q16TW0_AEDAE</name>
<dbReference type="GO" id="GO:0005737">
    <property type="term" value="C:cytoplasm"/>
    <property type="evidence" value="ECO:0007669"/>
    <property type="project" value="TreeGrafter"/>
</dbReference>
<reference evidence="5" key="1">
    <citation type="submission" date="2005-10" db="EMBL/GenBank/DDBJ databases">
        <authorList>
            <person name="Loftus B.J."/>
            <person name="Nene V.M."/>
            <person name="Hannick L.I."/>
            <person name="Bidwell S."/>
            <person name="Haas B."/>
            <person name="Amedeo P."/>
            <person name="Orvis J."/>
            <person name="Wortman J.R."/>
            <person name="White O.R."/>
            <person name="Salzberg S."/>
            <person name="Shumway M."/>
            <person name="Koo H."/>
            <person name="Zhao Y."/>
            <person name="Holmes M."/>
            <person name="Miller J."/>
            <person name="Schatz M."/>
            <person name="Pop M."/>
            <person name="Pai G."/>
            <person name="Utterback T."/>
            <person name="Rogers Y.-H."/>
            <person name="Kravitz S."/>
            <person name="Fraser C.M."/>
        </authorList>
    </citation>
    <scope>NUCLEOTIDE SEQUENCE</scope>
    <source>
        <strain evidence="5">Liverpool</strain>
    </source>
</reference>
<evidence type="ECO:0000256" key="2">
    <source>
        <dbReference type="PIRSR" id="PIRSR000915-1"/>
    </source>
</evidence>
<dbReference type="InterPro" id="IPR006357">
    <property type="entry name" value="HAD-SF_hydro_IIA"/>
</dbReference>
<dbReference type="NCBIfam" id="TIGR01460">
    <property type="entry name" value="HAD-SF-IIA"/>
    <property type="match status" value="1"/>
</dbReference>
<proteinExistence type="inferred from homology"/>
<accession>Q16TW0</accession>
<dbReference type="PANTHER" id="PTHR19288">
    <property type="entry name" value="4-NITROPHENYLPHOSPHATASE-RELATED"/>
    <property type="match status" value="1"/>
</dbReference>
<dbReference type="InterPro" id="IPR036412">
    <property type="entry name" value="HAD-like_sf"/>
</dbReference>
<feature type="active site" description="Nucleophile" evidence="2">
    <location>
        <position position="34"/>
    </location>
</feature>
<keyword evidence="4" id="KW-0460">Magnesium</keyword>
<evidence type="ECO:0000313" key="5">
    <source>
        <dbReference type="EMBL" id="EAT37968.1"/>
    </source>
</evidence>
<dbReference type="SMR" id="Q16TW0"/>
<dbReference type="Pfam" id="PF13344">
    <property type="entry name" value="Hydrolase_6"/>
    <property type="match status" value="1"/>
</dbReference>
<reference evidence="5" key="2">
    <citation type="journal article" date="2007" name="Science">
        <title>Genome sequence of Aedes aegypti, a major arbovirus vector.</title>
        <authorList>
            <person name="Nene V."/>
            <person name="Wortman J.R."/>
            <person name="Lawson D."/>
            <person name="Haas B."/>
            <person name="Kodira C."/>
            <person name="Tu Z.J."/>
            <person name="Loftus B."/>
            <person name="Xi Z."/>
            <person name="Megy K."/>
            <person name="Grabherr M."/>
            <person name="Ren Q."/>
            <person name="Zdobnov E.M."/>
            <person name="Lobo N.F."/>
            <person name="Campbell K.S."/>
            <person name="Brown S.E."/>
            <person name="Bonaldo M.F."/>
            <person name="Zhu J."/>
            <person name="Sinkins S.P."/>
            <person name="Hogenkamp D.G."/>
            <person name="Amedeo P."/>
            <person name="Arensburger P."/>
            <person name="Atkinson P.W."/>
            <person name="Bidwell S."/>
            <person name="Biedler J."/>
            <person name="Birney E."/>
            <person name="Bruggner R.V."/>
            <person name="Costas J."/>
            <person name="Coy M.R."/>
            <person name="Crabtree J."/>
            <person name="Crawford M."/>
            <person name="Debruyn B."/>
            <person name="Decaprio D."/>
            <person name="Eiglmeier K."/>
            <person name="Eisenstadt E."/>
            <person name="El-Dorry H."/>
            <person name="Gelbart W.M."/>
            <person name="Gomes S.L."/>
            <person name="Hammond M."/>
            <person name="Hannick L.I."/>
            <person name="Hogan J.R."/>
            <person name="Holmes M.H."/>
            <person name="Jaffe D."/>
            <person name="Johnston J.S."/>
            <person name="Kennedy R.C."/>
            <person name="Koo H."/>
            <person name="Kravitz S."/>
            <person name="Kriventseva E.V."/>
            <person name="Kulp D."/>
            <person name="Labutti K."/>
            <person name="Lee E."/>
            <person name="Li S."/>
            <person name="Lovin D.D."/>
            <person name="Mao C."/>
            <person name="Mauceli E."/>
            <person name="Menck C.F."/>
            <person name="Miller J.R."/>
            <person name="Montgomery P."/>
            <person name="Mori A."/>
            <person name="Nascimento A.L."/>
            <person name="Naveira H.F."/>
            <person name="Nusbaum C."/>
            <person name="O'leary S."/>
            <person name="Orvis J."/>
            <person name="Pertea M."/>
            <person name="Quesneville H."/>
            <person name="Reidenbach K.R."/>
            <person name="Rogers Y.H."/>
            <person name="Roth C.W."/>
            <person name="Schneider J.R."/>
            <person name="Schatz M."/>
            <person name="Shumway M."/>
            <person name="Stanke M."/>
            <person name="Stinson E.O."/>
            <person name="Tubio J.M."/>
            <person name="Vanzee J.P."/>
            <person name="Verjovski-Almeida S."/>
            <person name="Werner D."/>
            <person name="White O."/>
            <person name="Wyder S."/>
            <person name="Zeng Q."/>
            <person name="Zhao Q."/>
            <person name="Zhao Y."/>
            <person name="Hill C.A."/>
            <person name="Raikhel A.S."/>
            <person name="Soares M.B."/>
            <person name="Knudson D.L."/>
            <person name="Lee N.H."/>
            <person name="Galagan J."/>
            <person name="Salzberg S.L."/>
            <person name="Paulsen I.T."/>
            <person name="Dimopoulos G."/>
            <person name="Collins F.H."/>
            <person name="Birren B."/>
            <person name="Fraser-Liggett C.M."/>
            <person name="Severson D.W."/>
        </authorList>
    </citation>
    <scope>NUCLEOTIDE SEQUENCE [LARGE SCALE GENOMIC DNA]</scope>
    <source>
        <strain evidence="5">Liverpool</strain>
    </source>
</reference>
<dbReference type="Proteomes" id="UP000682892">
    <property type="component" value="Unassembled WGS sequence"/>
</dbReference>
<dbReference type="OrthoDB" id="413953at2759"/>
<feature type="active site" description="Proton donor" evidence="2">
    <location>
        <position position="36"/>
    </location>
</feature>
<comment type="cofactor">
    <cofactor evidence="4">
        <name>Mg(2+)</name>
        <dbReference type="ChEBI" id="CHEBI:18420"/>
    </cofactor>
    <text evidence="4">Divalent metal ions. Mg(2+) is the most effective.</text>
</comment>
<dbReference type="HOGENOM" id="CLU_043473_0_2_1"/>
<dbReference type="GO" id="GO:0046872">
    <property type="term" value="F:metal ion binding"/>
    <property type="evidence" value="ECO:0007669"/>
    <property type="project" value="UniProtKB-KW"/>
</dbReference>
<keyword evidence="4" id="KW-0479">Metal-binding</keyword>
<feature type="binding site" evidence="3">
    <location>
        <position position="228"/>
    </location>
    <ligand>
        <name>substrate</name>
    </ligand>
</feature>
<feature type="binding site" evidence="4">
    <location>
        <position position="254"/>
    </location>
    <ligand>
        <name>Mg(2+)</name>
        <dbReference type="ChEBI" id="CHEBI:18420"/>
    </ligand>
</feature>
<evidence type="ECO:0000313" key="6">
    <source>
        <dbReference type="Proteomes" id="UP000682892"/>
    </source>
</evidence>
<dbReference type="Pfam" id="PF13242">
    <property type="entry name" value="Hydrolase_like"/>
    <property type="match status" value="1"/>
</dbReference>
<feature type="binding site" evidence="4">
    <location>
        <position position="34"/>
    </location>
    <ligand>
        <name>Mg(2+)</name>
        <dbReference type="ChEBI" id="CHEBI:18420"/>
    </ligand>
</feature>